<dbReference type="RefSeq" id="WP_315877847.1">
    <property type="nucleotide sequence ID" value="NZ_JAWCTQ010000011.1"/>
</dbReference>
<organism evidence="1 2">
    <name type="scientific">Streptomyces tamarix</name>
    <dbReference type="NCBI Taxonomy" id="3078565"/>
    <lineage>
        <taxon>Bacteria</taxon>
        <taxon>Bacillati</taxon>
        <taxon>Actinomycetota</taxon>
        <taxon>Actinomycetes</taxon>
        <taxon>Kitasatosporales</taxon>
        <taxon>Streptomycetaceae</taxon>
        <taxon>Streptomyces</taxon>
    </lineage>
</organism>
<gene>
    <name evidence="1" type="ORF">RND61_11915</name>
</gene>
<protein>
    <submittedName>
        <fullName evidence="1">Uncharacterized protein</fullName>
    </submittedName>
</protein>
<evidence type="ECO:0000313" key="1">
    <source>
        <dbReference type="EMBL" id="MDT9682770.1"/>
    </source>
</evidence>
<comment type="caution">
    <text evidence="1">The sequence shown here is derived from an EMBL/GenBank/DDBJ whole genome shotgun (WGS) entry which is preliminary data.</text>
</comment>
<name>A0ABU3QJ15_9ACTN</name>
<dbReference type="EMBL" id="JAWCTQ010000011">
    <property type="protein sequence ID" value="MDT9682770.1"/>
    <property type="molecule type" value="Genomic_DNA"/>
</dbReference>
<accession>A0ABU3QJ15</accession>
<evidence type="ECO:0000313" key="2">
    <source>
        <dbReference type="Proteomes" id="UP001250181"/>
    </source>
</evidence>
<reference evidence="1 2" key="1">
    <citation type="submission" date="2023-09" db="EMBL/GenBank/DDBJ databases">
        <title>Streptomyces sp. nov.: A antagonism against Alternaria gaisen Producing Streptochlin, Isolated from Tamarix root soil.</title>
        <authorList>
            <person name="Chen Y."/>
        </authorList>
    </citation>
    <scope>NUCLEOTIDE SEQUENCE [LARGE SCALE GENOMIC DNA]</scope>
    <source>
        <strain evidence="1 2">TRM76323</strain>
    </source>
</reference>
<proteinExistence type="predicted"/>
<sequence>MLKVLVSPSYGSAEARKHWHDTLDQEVDYRDRHRRRLLTEAVLADLDRSHPHGKARFWGARPAHDKKMATVTSGDVVLFTGDNQVRAIGEVGVIFRNADFAACLWPPKDGAEGWHTVYSLTAFERTDIPYEELNEVVGYKSNHTYPGQLLLTGTRARAVCDAFLIAPRRVPGPRDAAPAERSVRIAAAEEMRMAHTTYERPRARQFVRRREGALVRAYRAALGLTEGRRYYCPSGVTDLYLESPVAELVEAKGDTTRSHVRQALAQLLDYAPYCPRPDARLTALFPSPLDAANAAFLHRYGIDCVHQTAEGSFERLPAPEESRRAIGALIRGGV</sequence>
<dbReference type="Proteomes" id="UP001250181">
    <property type="component" value="Unassembled WGS sequence"/>
</dbReference>
<keyword evidence="2" id="KW-1185">Reference proteome</keyword>